<reference evidence="13 14" key="1">
    <citation type="submission" date="2019-02" db="EMBL/GenBank/DDBJ databases">
        <title>Deep-cultivation of Planctomycetes and their phenomic and genomic characterization uncovers novel biology.</title>
        <authorList>
            <person name="Wiegand S."/>
            <person name="Jogler M."/>
            <person name="Boedeker C."/>
            <person name="Pinto D."/>
            <person name="Vollmers J."/>
            <person name="Rivas-Marin E."/>
            <person name="Kohn T."/>
            <person name="Peeters S.H."/>
            <person name="Heuer A."/>
            <person name="Rast P."/>
            <person name="Oberbeckmann S."/>
            <person name="Bunk B."/>
            <person name="Jeske O."/>
            <person name="Meyerdierks A."/>
            <person name="Storesund J.E."/>
            <person name="Kallscheuer N."/>
            <person name="Luecker S."/>
            <person name="Lage O.M."/>
            <person name="Pohl T."/>
            <person name="Merkel B.J."/>
            <person name="Hornburger P."/>
            <person name="Mueller R.-W."/>
            <person name="Bruemmer F."/>
            <person name="Labrenz M."/>
            <person name="Spormann A.M."/>
            <person name="Op den Camp H."/>
            <person name="Overmann J."/>
            <person name="Amann R."/>
            <person name="Jetten M.S.M."/>
            <person name="Mascher T."/>
            <person name="Medema M.H."/>
            <person name="Devos D.P."/>
            <person name="Kaster A.-K."/>
            <person name="Ovreas L."/>
            <person name="Rohde M."/>
            <person name="Galperin M.Y."/>
            <person name="Jogler C."/>
        </authorList>
    </citation>
    <scope>NUCLEOTIDE SEQUENCE [LARGE SCALE GENOMIC DNA]</scope>
    <source>
        <strain evidence="13 14">Spa11</strain>
    </source>
</reference>
<dbReference type="EC" id="3.5.1.108" evidence="4 12"/>
<organism evidence="13 14">
    <name type="scientific">Botrimarina mediterranea</name>
    <dbReference type="NCBI Taxonomy" id="2528022"/>
    <lineage>
        <taxon>Bacteria</taxon>
        <taxon>Pseudomonadati</taxon>
        <taxon>Planctomycetota</taxon>
        <taxon>Planctomycetia</taxon>
        <taxon>Pirellulales</taxon>
        <taxon>Lacipirellulaceae</taxon>
        <taxon>Botrimarina</taxon>
    </lineage>
</organism>
<comment type="catalytic activity">
    <reaction evidence="11">
        <text>a UDP-3-O-[(3R)-3-hydroxyacyl]-N-acetyl-alpha-D-glucosamine + H2O = a UDP-3-O-[(3R)-3-hydroxyacyl]-alpha-D-glucosamine + acetate</text>
        <dbReference type="Rhea" id="RHEA:67816"/>
        <dbReference type="ChEBI" id="CHEBI:15377"/>
        <dbReference type="ChEBI" id="CHEBI:30089"/>
        <dbReference type="ChEBI" id="CHEBI:137740"/>
        <dbReference type="ChEBI" id="CHEBI:173225"/>
        <dbReference type="EC" id="3.5.1.108"/>
    </reaction>
</comment>
<dbReference type="GO" id="GO:0009245">
    <property type="term" value="P:lipid A biosynthetic process"/>
    <property type="evidence" value="ECO:0007669"/>
    <property type="project" value="UniProtKB-UniRule"/>
</dbReference>
<dbReference type="Proteomes" id="UP000316426">
    <property type="component" value="Chromosome"/>
</dbReference>
<dbReference type="PANTHER" id="PTHR33694:SF1">
    <property type="entry name" value="UDP-3-O-ACYL-N-ACETYLGLUCOSAMINE DEACETYLASE 1, MITOCHONDRIAL-RELATED"/>
    <property type="match status" value="1"/>
</dbReference>
<evidence type="ECO:0000256" key="4">
    <source>
        <dbReference type="ARBA" id="ARBA00012745"/>
    </source>
</evidence>
<dbReference type="Gene3D" id="3.30.1700.10">
    <property type="entry name" value="lpxc deacetylase, domain 2"/>
    <property type="match status" value="1"/>
</dbReference>
<keyword evidence="6" id="KW-0441">Lipid A biosynthesis</keyword>
<comment type="pathway">
    <text evidence="3">Glycolipid biosynthesis; lipid IV(A) biosynthesis; lipid IV(A) from (3R)-3-hydroxytetradecanoyl-[acyl-carrier-protein] and UDP-N-acetyl-alpha-D-glucosamine: step 2/6.</text>
</comment>
<evidence type="ECO:0000256" key="12">
    <source>
        <dbReference type="NCBIfam" id="TIGR00325"/>
    </source>
</evidence>
<protein>
    <recommendedName>
        <fullName evidence="4 12">UDP-3-O-acyl-N-acetylglucosamine deacetylase</fullName>
        <ecNumber evidence="4 12">3.5.1.108</ecNumber>
    </recommendedName>
</protein>
<keyword evidence="10" id="KW-0443">Lipid metabolism</keyword>
<keyword evidence="7" id="KW-0479">Metal-binding</keyword>
<dbReference type="AlphaFoldDB" id="A0A518K669"/>
<dbReference type="PANTHER" id="PTHR33694">
    <property type="entry name" value="UDP-3-O-ACYL-N-ACETYLGLUCOSAMINE DEACETYLASE 1, MITOCHONDRIAL-RELATED"/>
    <property type="match status" value="1"/>
</dbReference>
<keyword evidence="8 13" id="KW-0378">Hydrolase</keyword>
<evidence type="ECO:0000313" key="14">
    <source>
        <dbReference type="Proteomes" id="UP000316426"/>
    </source>
</evidence>
<dbReference type="KEGG" id="bmei:Spa11_14840"/>
<evidence type="ECO:0000256" key="7">
    <source>
        <dbReference type="ARBA" id="ARBA00022723"/>
    </source>
</evidence>
<name>A0A518K669_9BACT</name>
<evidence type="ECO:0000256" key="2">
    <source>
        <dbReference type="ARBA" id="ARBA00002923"/>
    </source>
</evidence>
<dbReference type="InterPro" id="IPR011334">
    <property type="entry name" value="UDP-acyl_GlcNac_deAcase_C"/>
</dbReference>
<evidence type="ECO:0000256" key="10">
    <source>
        <dbReference type="ARBA" id="ARBA00023098"/>
    </source>
</evidence>
<evidence type="ECO:0000256" key="11">
    <source>
        <dbReference type="ARBA" id="ARBA00024535"/>
    </source>
</evidence>
<dbReference type="RefSeq" id="WP_145109989.1">
    <property type="nucleotide sequence ID" value="NZ_CP036349.1"/>
</dbReference>
<keyword evidence="14" id="KW-1185">Reference proteome</keyword>
<dbReference type="UniPathway" id="UPA00359">
    <property type="reaction ID" value="UER00478"/>
</dbReference>
<dbReference type="SUPFAM" id="SSF54211">
    <property type="entry name" value="Ribosomal protein S5 domain 2-like"/>
    <property type="match status" value="2"/>
</dbReference>
<dbReference type="Pfam" id="PF03331">
    <property type="entry name" value="LpxC"/>
    <property type="match status" value="1"/>
</dbReference>
<evidence type="ECO:0000256" key="6">
    <source>
        <dbReference type="ARBA" id="ARBA00022556"/>
    </source>
</evidence>
<evidence type="ECO:0000256" key="8">
    <source>
        <dbReference type="ARBA" id="ARBA00022801"/>
    </source>
</evidence>
<evidence type="ECO:0000313" key="13">
    <source>
        <dbReference type="EMBL" id="QDV73288.1"/>
    </source>
</evidence>
<dbReference type="EMBL" id="CP036349">
    <property type="protein sequence ID" value="QDV73288.1"/>
    <property type="molecule type" value="Genomic_DNA"/>
</dbReference>
<evidence type="ECO:0000256" key="9">
    <source>
        <dbReference type="ARBA" id="ARBA00022833"/>
    </source>
</evidence>
<comment type="cofactor">
    <cofactor evidence="1">
        <name>Zn(2+)</name>
        <dbReference type="ChEBI" id="CHEBI:29105"/>
    </cofactor>
</comment>
<dbReference type="GO" id="GO:0103117">
    <property type="term" value="F:UDP-3-O-acyl-N-acetylglucosamine deacetylase activity"/>
    <property type="evidence" value="ECO:0007669"/>
    <property type="project" value="UniProtKB-UniRule"/>
</dbReference>
<evidence type="ECO:0000256" key="5">
    <source>
        <dbReference type="ARBA" id="ARBA00022516"/>
    </source>
</evidence>
<dbReference type="InterPro" id="IPR015870">
    <property type="entry name" value="UDP-acyl_N-AcGlcN_deAcase_N"/>
</dbReference>
<dbReference type="InterPro" id="IPR020568">
    <property type="entry name" value="Ribosomal_Su5_D2-typ_SF"/>
</dbReference>
<dbReference type="NCBIfam" id="TIGR00325">
    <property type="entry name" value="lpxC"/>
    <property type="match status" value="1"/>
</dbReference>
<dbReference type="Gene3D" id="3.30.230.20">
    <property type="entry name" value="lpxc deacetylase, domain 1"/>
    <property type="match status" value="1"/>
</dbReference>
<evidence type="ECO:0000256" key="1">
    <source>
        <dbReference type="ARBA" id="ARBA00001947"/>
    </source>
</evidence>
<gene>
    <name evidence="13" type="primary">lpxC</name>
    <name evidence="13" type="ORF">Spa11_14840</name>
</gene>
<comment type="function">
    <text evidence="2">Catalyzes the hydrolysis of UDP-3-O-myristoyl-N-acetylglucosamine to form UDP-3-O-myristoylglucosamine and acetate, the committed step in lipid A biosynthesis.</text>
</comment>
<accession>A0A518K669</accession>
<dbReference type="GO" id="GO:0016020">
    <property type="term" value="C:membrane"/>
    <property type="evidence" value="ECO:0007669"/>
    <property type="project" value="GOC"/>
</dbReference>
<keyword evidence="5" id="KW-0444">Lipid biosynthesis</keyword>
<keyword evidence="9" id="KW-0862">Zinc</keyword>
<dbReference type="GO" id="GO:0046872">
    <property type="term" value="F:metal ion binding"/>
    <property type="evidence" value="ECO:0007669"/>
    <property type="project" value="UniProtKB-KW"/>
</dbReference>
<evidence type="ECO:0000256" key="3">
    <source>
        <dbReference type="ARBA" id="ARBA00005002"/>
    </source>
</evidence>
<dbReference type="InterPro" id="IPR004463">
    <property type="entry name" value="UDP-acyl_GlcNac_deAcase"/>
</dbReference>
<proteinExistence type="predicted"/>
<sequence>MSPPRLQRTLARPARVVGRGYWTGSEVTVEFRPAPAGSGVTFVRDDLVKKLDDPRVPVSVAFRQPASRRTVLRGPGGAEVAMIEHVVATLAGLGIDNCEVGVNATEMPGCDGSAAPFVEAIDAAGVAEQQAISDALVINRPVRCGDRDTWIEARPPMGPGLTIEYRLDYGPESSIGRQWLVVQVDEYSFRFEIAPARTFLLESEAAAIRSQGLASHVAATELLVFRDEVDADGDCQPIGNTLRYADECVRHKILDVIGDLALAGRPIIGHIVACCSGHQLNGDLVEALVATHPDRLRRRRSA</sequence>